<proteinExistence type="predicted"/>
<evidence type="ECO:0000313" key="2">
    <source>
        <dbReference type="Proteomes" id="UP000632774"/>
    </source>
</evidence>
<organism evidence="1 2">
    <name type="scientific">Mucilaginibacter boryungensis</name>
    <dbReference type="NCBI Taxonomy" id="768480"/>
    <lineage>
        <taxon>Bacteria</taxon>
        <taxon>Pseudomonadati</taxon>
        <taxon>Bacteroidota</taxon>
        <taxon>Sphingobacteriia</taxon>
        <taxon>Sphingobacteriales</taxon>
        <taxon>Sphingobacteriaceae</taxon>
        <taxon>Mucilaginibacter</taxon>
    </lineage>
</organism>
<dbReference type="InterPro" id="IPR008969">
    <property type="entry name" value="CarboxyPept-like_regulatory"/>
</dbReference>
<dbReference type="Pfam" id="PF13715">
    <property type="entry name" value="CarbopepD_reg_2"/>
    <property type="match status" value="1"/>
</dbReference>
<reference evidence="1 2" key="1">
    <citation type="submission" date="2020-10" db="EMBL/GenBank/DDBJ databases">
        <title>Mucilaginibacter mali sp. nov., isolated from rhizosphere soil of apple orchard.</title>
        <authorList>
            <person name="Lee J.-S."/>
            <person name="Kim H.S."/>
            <person name="Kim J.-S."/>
        </authorList>
    </citation>
    <scope>NUCLEOTIDE SEQUENCE [LARGE SCALE GENOMIC DNA]</scope>
    <source>
        <strain evidence="1 2">KCTC 23157</strain>
    </source>
</reference>
<keyword evidence="2" id="KW-1185">Reference proteome</keyword>
<dbReference type="EMBL" id="JADFFM010000001">
    <property type="protein sequence ID" value="MBE9666289.1"/>
    <property type="molecule type" value="Genomic_DNA"/>
</dbReference>
<comment type="caution">
    <text evidence="1">The sequence shown here is derived from an EMBL/GenBank/DDBJ whole genome shotgun (WGS) entry which is preliminary data.</text>
</comment>
<gene>
    <name evidence="1" type="ORF">IRJ18_07950</name>
</gene>
<dbReference type="RefSeq" id="WP_194105657.1">
    <property type="nucleotide sequence ID" value="NZ_JADFFM010000001.1"/>
</dbReference>
<name>A0ABR9XH15_9SPHI</name>
<accession>A0ABR9XH15</accession>
<protein>
    <submittedName>
        <fullName evidence="1">Carboxypeptidase-like regulatory domain-containing protein</fullName>
    </submittedName>
</protein>
<sequence length="221" mass="24129">MKNIKSISITNPCHEKWSGMTPLTNGRHCATCCKTVVDFTTMSNQQIIDVLSGANNVCGRFMPAQMALLNQSLQTQKTVQAFWKKWAVAAAILLCSVPIYKAAAKERPVITLQPIKADDKIQKSRIDTTAQITISGKVVTKDDGAPLPGALIRVPNTNIKTATSVGGDFQLVIPAKVKEFEVGFIGFEIMKIKVKSNPDHNYKIALKTSTAVMGEVVIERQ</sequence>
<dbReference type="Proteomes" id="UP000632774">
    <property type="component" value="Unassembled WGS sequence"/>
</dbReference>
<dbReference type="Gene3D" id="2.60.40.1120">
    <property type="entry name" value="Carboxypeptidase-like, regulatory domain"/>
    <property type="match status" value="1"/>
</dbReference>
<evidence type="ECO:0000313" key="1">
    <source>
        <dbReference type="EMBL" id="MBE9666289.1"/>
    </source>
</evidence>
<dbReference type="SUPFAM" id="SSF49464">
    <property type="entry name" value="Carboxypeptidase regulatory domain-like"/>
    <property type="match status" value="1"/>
</dbReference>